<dbReference type="InterPro" id="IPR044862">
    <property type="entry name" value="Pro_4_hyd_alph_FE2OG_OXY"/>
</dbReference>
<dbReference type="InterPro" id="IPR051559">
    <property type="entry name" value="HIF_prolyl_hydroxylases"/>
</dbReference>
<dbReference type="InterPro" id="IPR005123">
    <property type="entry name" value="Oxoglu/Fe-dep_dioxygenase_dom"/>
</dbReference>
<evidence type="ECO:0000256" key="4">
    <source>
        <dbReference type="ARBA" id="ARBA00022964"/>
    </source>
</evidence>
<organism evidence="8 9">
    <name type="scientific">Undibacterium nitidum</name>
    <dbReference type="NCBI Taxonomy" id="2762298"/>
    <lineage>
        <taxon>Bacteria</taxon>
        <taxon>Pseudomonadati</taxon>
        <taxon>Pseudomonadota</taxon>
        <taxon>Betaproteobacteria</taxon>
        <taxon>Burkholderiales</taxon>
        <taxon>Oxalobacteraceae</taxon>
        <taxon>Undibacterium</taxon>
    </lineage>
</organism>
<dbReference type="SMART" id="SM00702">
    <property type="entry name" value="P4Hc"/>
    <property type="match status" value="1"/>
</dbReference>
<sequence>MLPNSYFDDAMRLRLLHNLNTQAWSQHSLFLPETLRADLADECNAMQLSGALREAGMGHALSRITDSTLRGDQILWLEAGRSQACDRYLAIMEDLRLVLNRHLFLGLESFESHFAFYAPGTAYTVHRDQFHDDDSRVISVVIYLNQDWLPEEGGALRLHPIDAAAEDVVPTGAHMVLFLSAEMRHEVLPSTRNRISLAGWFRRRPVD</sequence>
<dbReference type="GO" id="GO:0008198">
    <property type="term" value="F:ferrous iron binding"/>
    <property type="evidence" value="ECO:0007669"/>
    <property type="project" value="TreeGrafter"/>
</dbReference>
<dbReference type="GO" id="GO:0031543">
    <property type="term" value="F:peptidyl-proline dioxygenase activity"/>
    <property type="evidence" value="ECO:0007669"/>
    <property type="project" value="TreeGrafter"/>
</dbReference>
<evidence type="ECO:0000256" key="1">
    <source>
        <dbReference type="ARBA" id="ARBA00001961"/>
    </source>
</evidence>
<evidence type="ECO:0000313" key="9">
    <source>
        <dbReference type="Proteomes" id="UP000627446"/>
    </source>
</evidence>
<evidence type="ECO:0000259" key="7">
    <source>
        <dbReference type="PROSITE" id="PS51471"/>
    </source>
</evidence>
<keyword evidence="4" id="KW-0223">Dioxygenase</keyword>
<dbReference type="Pfam" id="PF13640">
    <property type="entry name" value="2OG-FeII_Oxy_3"/>
    <property type="match status" value="1"/>
</dbReference>
<proteinExistence type="predicted"/>
<reference evidence="8" key="1">
    <citation type="submission" date="2020-08" db="EMBL/GenBank/DDBJ databases">
        <title>Novel species isolated from subtropical streams in China.</title>
        <authorList>
            <person name="Lu H."/>
        </authorList>
    </citation>
    <scope>NUCLEOTIDE SEQUENCE</scope>
    <source>
        <strain evidence="8">LX22W</strain>
    </source>
</reference>
<keyword evidence="3" id="KW-0847">Vitamin C</keyword>
<evidence type="ECO:0000256" key="5">
    <source>
        <dbReference type="ARBA" id="ARBA00023002"/>
    </source>
</evidence>
<name>A0A923HRF9_9BURK</name>
<accession>A0A923HRF9</accession>
<keyword evidence="9" id="KW-1185">Reference proteome</keyword>
<evidence type="ECO:0000256" key="3">
    <source>
        <dbReference type="ARBA" id="ARBA00022896"/>
    </source>
</evidence>
<dbReference type="PANTHER" id="PTHR12907:SF26">
    <property type="entry name" value="HIF PROLYL HYDROXYLASE, ISOFORM C"/>
    <property type="match status" value="1"/>
</dbReference>
<evidence type="ECO:0000256" key="2">
    <source>
        <dbReference type="ARBA" id="ARBA00022723"/>
    </source>
</evidence>
<gene>
    <name evidence="8" type="ORF">H8K36_11125</name>
</gene>
<dbReference type="Gene3D" id="2.60.120.620">
    <property type="entry name" value="q2cbj1_9rhob like domain"/>
    <property type="match status" value="1"/>
</dbReference>
<keyword evidence="2" id="KW-0479">Metal-binding</keyword>
<dbReference type="InterPro" id="IPR006620">
    <property type="entry name" value="Pro_4_hyd_alph"/>
</dbReference>
<dbReference type="EMBL" id="JACOFZ010000003">
    <property type="protein sequence ID" value="MBC3881930.1"/>
    <property type="molecule type" value="Genomic_DNA"/>
</dbReference>
<protein>
    <submittedName>
        <fullName evidence="8">2OG-Fe(II) oxygenase</fullName>
    </submittedName>
</protein>
<dbReference type="AlphaFoldDB" id="A0A923HRF9"/>
<dbReference type="GO" id="GO:0071456">
    <property type="term" value="P:cellular response to hypoxia"/>
    <property type="evidence" value="ECO:0007669"/>
    <property type="project" value="TreeGrafter"/>
</dbReference>
<dbReference type="PANTHER" id="PTHR12907">
    <property type="entry name" value="EGL NINE HOMOLOG-RELATED"/>
    <property type="match status" value="1"/>
</dbReference>
<evidence type="ECO:0000313" key="8">
    <source>
        <dbReference type="EMBL" id="MBC3881930.1"/>
    </source>
</evidence>
<keyword evidence="5" id="KW-0560">Oxidoreductase</keyword>
<dbReference type="PROSITE" id="PS51471">
    <property type="entry name" value="FE2OG_OXY"/>
    <property type="match status" value="1"/>
</dbReference>
<evidence type="ECO:0000256" key="6">
    <source>
        <dbReference type="ARBA" id="ARBA00023004"/>
    </source>
</evidence>
<keyword evidence="6" id="KW-0408">Iron</keyword>
<feature type="domain" description="Fe2OG dioxygenase" evidence="7">
    <location>
        <begin position="106"/>
        <end position="203"/>
    </location>
</feature>
<dbReference type="GO" id="GO:0031418">
    <property type="term" value="F:L-ascorbic acid binding"/>
    <property type="evidence" value="ECO:0007669"/>
    <property type="project" value="UniProtKB-KW"/>
</dbReference>
<dbReference type="Proteomes" id="UP000627446">
    <property type="component" value="Unassembled WGS sequence"/>
</dbReference>
<comment type="caution">
    <text evidence="8">The sequence shown here is derived from an EMBL/GenBank/DDBJ whole genome shotgun (WGS) entry which is preliminary data.</text>
</comment>
<comment type="cofactor">
    <cofactor evidence="1">
        <name>L-ascorbate</name>
        <dbReference type="ChEBI" id="CHEBI:38290"/>
    </cofactor>
</comment>